<reference evidence="3" key="1">
    <citation type="submission" date="2017-01" db="EMBL/GenBank/DDBJ databases">
        <title>Comparative genomics of anhydrobiosis in the tardigrade Hypsibius dujardini.</title>
        <authorList>
            <person name="Yoshida Y."/>
            <person name="Koutsovoulos G."/>
            <person name="Laetsch D."/>
            <person name="Stevens L."/>
            <person name="Kumar S."/>
            <person name="Horikawa D."/>
            <person name="Ishino K."/>
            <person name="Komine S."/>
            <person name="Tomita M."/>
            <person name="Blaxter M."/>
            <person name="Arakawa K."/>
        </authorList>
    </citation>
    <scope>NUCLEOTIDE SEQUENCE [LARGE SCALE GENOMIC DNA]</scope>
    <source>
        <strain evidence="3">Z151</strain>
    </source>
</reference>
<name>A0A9X6RM90_HYPEX</name>
<evidence type="ECO:0000313" key="3">
    <source>
        <dbReference type="Proteomes" id="UP000192578"/>
    </source>
</evidence>
<dbReference type="PROSITE" id="PS51257">
    <property type="entry name" value="PROKAR_LIPOPROTEIN"/>
    <property type="match status" value="1"/>
</dbReference>
<organism evidence="2 3">
    <name type="scientific">Hypsibius exemplaris</name>
    <name type="common">Freshwater tardigrade</name>
    <dbReference type="NCBI Taxonomy" id="2072580"/>
    <lineage>
        <taxon>Eukaryota</taxon>
        <taxon>Metazoa</taxon>
        <taxon>Ecdysozoa</taxon>
        <taxon>Tardigrada</taxon>
        <taxon>Eutardigrada</taxon>
        <taxon>Parachela</taxon>
        <taxon>Hypsibioidea</taxon>
        <taxon>Hypsibiidae</taxon>
        <taxon>Hypsibius</taxon>
    </lineage>
</organism>
<evidence type="ECO:0000256" key="1">
    <source>
        <dbReference type="SAM" id="SignalP"/>
    </source>
</evidence>
<feature type="chain" id="PRO_5040739892" evidence="1">
    <location>
        <begin position="20"/>
        <end position="105"/>
    </location>
</feature>
<keyword evidence="3" id="KW-1185">Reference proteome</keyword>
<keyword evidence="1" id="KW-0732">Signal</keyword>
<dbReference type="OrthoDB" id="10388539at2759"/>
<dbReference type="EMBL" id="MTYJ01000302">
    <property type="protein sequence ID" value="OWA53089.1"/>
    <property type="molecule type" value="Genomic_DNA"/>
</dbReference>
<accession>A0A9X6RM90</accession>
<sequence length="105" mass="11405">MKAFLSLLVVLLAISCTTAAPHNSLDRLRRDVVDTAKSLYKTVALGTKAVFNDMVGNNHVAVESYRQAQDESRKVGPAFSGIFVNPNKVTVAPGPPPKENPEWNL</sequence>
<feature type="signal peptide" evidence="1">
    <location>
        <begin position="1"/>
        <end position="19"/>
    </location>
</feature>
<comment type="caution">
    <text evidence="2">The sequence shown here is derived from an EMBL/GenBank/DDBJ whole genome shotgun (WGS) entry which is preliminary data.</text>
</comment>
<gene>
    <name evidence="2" type="ORF">BV898_17523</name>
</gene>
<protein>
    <submittedName>
        <fullName evidence="2">Uncharacterized protein</fullName>
    </submittedName>
</protein>
<evidence type="ECO:0000313" key="2">
    <source>
        <dbReference type="EMBL" id="OWA53089.1"/>
    </source>
</evidence>
<proteinExistence type="predicted"/>
<dbReference type="Proteomes" id="UP000192578">
    <property type="component" value="Unassembled WGS sequence"/>
</dbReference>
<dbReference type="AlphaFoldDB" id="A0A9X6RM90"/>